<proteinExistence type="predicted"/>
<accession>A0A5A7VKA0</accession>
<evidence type="ECO:0008006" key="3">
    <source>
        <dbReference type="Google" id="ProtNLM"/>
    </source>
</evidence>
<dbReference type="OrthoDB" id="997674at2759"/>
<reference evidence="1 2" key="1">
    <citation type="submission" date="2019-08" db="EMBL/GenBank/DDBJ databases">
        <title>Draft genome sequences of two oriental melons (Cucumis melo L. var makuwa).</title>
        <authorList>
            <person name="Kwon S.-Y."/>
        </authorList>
    </citation>
    <scope>NUCLEOTIDE SEQUENCE [LARGE SCALE GENOMIC DNA]</scope>
    <source>
        <strain evidence="2">cv. SW 3</strain>
        <tissue evidence="1">Leaf</tissue>
    </source>
</reference>
<protein>
    <recommendedName>
        <fullName evidence="3">Senescence-specific cysteine protease sag39</fullName>
    </recommendedName>
</protein>
<sequence length="105" mass="11786">MLKFFNDLSDDFGATIEKIEAEMAKMKMQVNLTMRAAGNQTLNPVCSVSSKLKIPEPKAFNGNRDVKELEIFIFDMQQYFKASGTDSEETKVTLASMHLSDDAKL</sequence>
<dbReference type="EMBL" id="SSTE01000480">
    <property type="protein sequence ID" value="KAA0067610.1"/>
    <property type="molecule type" value="Genomic_DNA"/>
</dbReference>
<comment type="caution">
    <text evidence="1">The sequence shown here is derived from an EMBL/GenBank/DDBJ whole genome shotgun (WGS) entry which is preliminary data.</text>
</comment>
<dbReference type="Proteomes" id="UP000321393">
    <property type="component" value="Unassembled WGS sequence"/>
</dbReference>
<evidence type="ECO:0000313" key="1">
    <source>
        <dbReference type="EMBL" id="KAA0067610.1"/>
    </source>
</evidence>
<name>A0A5A7VKA0_CUCMM</name>
<dbReference type="AlphaFoldDB" id="A0A5A7VKA0"/>
<organism evidence="1 2">
    <name type="scientific">Cucumis melo var. makuwa</name>
    <name type="common">Oriental melon</name>
    <dbReference type="NCBI Taxonomy" id="1194695"/>
    <lineage>
        <taxon>Eukaryota</taxon>
        <taxon>Viridiplantae</taxon>
        <taxon>Streptophyta</taxon>
        <taxon>Embryophyta</taxon>
        <taxon>Tracheophyta</taxon>
        <taxon>Spermatophyta</taxon>
        <taxon>Magnoliopsida</taxon>
        <taxon>eudicotyledons</taxon>
        <taxon>Gunneridae</taxon>
        <taxon>Pentapetalae</taxon>
        <taxon>rosids</taxon>
        <taxon>fabids</taxon>
        <taxon>Cucurbitales</taxon>
        <taxon>Cucurbitaceae</taxon>
        <taxon>Benincaseae</taxon>
        <taxon>Cucumis</taxon>
    </lineage>
</organism>
<evidence type="ECO:0000313" key="2">
    <source>
        <dbReference type="Proteomes" id="UP000321393"/>
    </source>
</evidence>
<gene>
    <name evidence="1" type="ORF">E6C27_scaffold485G00780</name>
</gene>